<dbReference type="Pfam" id="PF08534">
    <property type="entry name" value="Redoxin"/>
    <property type="match status" value="1"/>
</dbReference>
<evidence type="ECO:0000256" key="7">
    <source>
        <dbReference type="RuleBase" id="RU366011"/>
    </source>
</evidence>
<dbReference type="InterPro" id="IPR013766">
    <property type="entry name" value="Thioredoxin_domain"/>
</dbReference>
<evidence type="ECO:0000313" key="10">
    <source>
        <dbReference type="EMBL" id="ODV97297.1"/>
    </source>
</evidence>
<dbReference type="CDD" id="cd03013">
    <property type="entry name" value="PRX5_like"/>
    <property type="match status" value="1"/>
</dbReference>
<feature type="domain" description="Thioredoxin" evidence="9">
    <location>
        <begin position="2"/>
        <end position="159"/>
    </location>
</feature>
<comment type="similarity">
    <text evidence="1 7">Belongs to the peroxiredoxin family. Prx5 subfamily.</text>
</comment>
<evidence type="ECO:0000313" key="11">
    <source>
        <dbReference type="Proteomes" id="UP000094236"/>
    </source>
</evidence>
<dbReference type="GO" id="GO:0005829">
    <property type="term" value="C:cytosol"/>
    <property type="evidence" value="ECO:0007669"/>
    <property type="project" value="TreeGrafter"/>
</dbReference>
<dbReference type="OrthoDB" id="1882547at2759"/>
<keyword evidence="3 7" id="KW-0049">Antioxidant</keyword>
<evidence type="ECO:0000256" key="2">
    <source>
        <dbReference type="ARBA" id="ARBA00022559"/>
    </source>
</evidence>
<feature type="active site" description="Cysteine sulfenic acid (-SOH) intermediate" evidence="6">
    <location>
        <position position="46"/>
    </location>
</feature>
<keyword evidence="4 7" id="KW-0560">Oxidoreductase</keyword>
<name>A0A1E4TZY3_PACTA</name>
<dbReference type="Gene3D" id="3.40.30.10">
    <property type="entry name" value="Glutaredoxin"/>
    <property type="match status" value="1"/>
</dbReference>
<organism evidence="10 11">
    <name type="scientific">Pachysolen tannophilus NRRL Y-2460</name>
    <dbReference type="NCBI Taxonomy" id="669874"/>
    <lineage>
        <taxon>Eukaryota</taxon>
        <taxon>Fungi</taxon>
        <taxon>Dikarya</taxon>
        <taxon>Ascomycota</taxon>
        <taxon>Saccharomycotina</taxon>
        <taxon>Pichiomycetes</taxon>
        <taxon>Pachysolenaceae</taxon>
        <taxon>Pachysolen</taxon>
    </lineage>
</organism>
<dbReference type="GO" id="GO:0005739">
    <property type="term" value="C:mitochondrion"/>
    <property type="evidence" value="ECO:0007669"/>
    <property type="project" value="TreeGrafter"/>
</dbReference>
<evidence type="ECO:0000256" key="8">
    <source>
        <dbReference type="SAM" id="MobiDB-lite"/>
    </source>
</evidence>
<keyword evidence="11" id="KW-1185">Reference proteome</keyword>
<dbReference type="PANTHER" id="PTHR10430:SF39">
    <property type="entry name" value="PEROXISOMAL MEMBRANE ASSOCIATED PROTEIN 20"/>
    <property type="match status" value="1"/>
</dbReference>
<gene>
    <name evidence="10" type="ORF">PACTADRAFT_39433</name>
</gene>
<comment type="function">
    <text evidence="7">Thiol-specific peroxidase that catalyzes the reduction of hydrogen peroxide and organic hydroperoxides to water and alcohols, respectively. Plays a role in cell protection against oxidative stress by detoxifying peroxides.</text>
</comment>
<evidence type="ECO:0000256" key="4">
    <source>
        <dbReference type="ARBA" id="ARBA00023002"/>
    </source>
</evidence>
<dbReference type="FunFam" id="3.40.30.10:FF:000159">
    <property type="entry name" value="Peroxiredoxin"/>
    <property type="match status" value="1"/>
</dbReference>
<evidence type="ECO:0000259" key="9">
    <source>
        <dbReference type="PROSITE" id="PS51352"/>
    </source>
</evidence>
<feature type="region of interest" description="Disordered" evidence="8">
    <location>
        <begin position="1"/>
        <end position="22"/>
    </location>
</feature>
<dbReference type="InterPro" id="IPR037944">
    <property type="entry name" value="PRX5-like"/>
</dbReference>
<dbReference type="Proteomes" id="UP000094236">
    <property type="component" value="Unassembled WGS sequence"/>
</dbReference>
<dbReference type="EMBL" id="KV454012">
    <property type="protein sequence ID" value="ODV97297.1"/>
    <property type="molecule type" value="Genomic_DNA"/>
</dbReference>
<sequence>MVKAGDKIPSVPLKESTPGDSIDLSKELGSGKSVIVGVPAAFSPACTDKHIPGYISAWKDLKAKSYDHLVVISVNDPFVTAAWKKTFPKEAESFRFLADPEGKFNNELGLLFNSAAVFGNNRSKRYALLVKDGKVVKDFVEPDNTSVNVSDASKVVPEA</sequence>
<dbReference type="InterPro" id="IPR036249">
    <property type="entry name" value="Thioredoxin-like_sf"/>
</dbReference>
<dbReference type="GO" id="GO:0042744">
    <property type="term" value="P:hydrogen peroxide catabolic process"/>
    <property type="evidence" value="ECO:0007669"/>
    <property type="project" value="TreeGrafter"/>
</dbReference>
<dbReference type="GO" id="GO:0005777">
    <property type="term" value="C:peroxisome"/>
    <property type="evidence" value="ECO:0007669"/>
    <property type="project" value="TreeGrafter"/>
</dbReference>
<dbReference type="STRING" id="669874.A0A1E4TZY3"/>
<dbReference type="SUPFAM" id="SSF52833">
    <property type="entry name" value="Thioredoxin-like"/>
    <property type="match status" value="1"/>
</dbReference>
<keyword evidence="5 7" id="KW-0676">Redox-active center</keyword>
<keyword evidence="2 7" id="KW-0575">Peroxidase</keyword>
<evidence type="ECO:0000256" key="6">
    <source>
        <dbReference type="PIRSR" id="PIRSR637944-1"/>
    </source>
</evidence>
<reference evidence="11" key="1">
    <citation type="submission" date="2016-05" db="EMBL/GenBank/DDBJ databases">
        <title>Comparative genomics of biotechnologically important yeasts.</title>
        <authorList>
            <consortium name="DOE Joint Genome Institute"/>
            <person name="Riley R."/>
            <person name="Haridas S."/>
            <person name="Wolfe K.H."/>
            <person name="Lopes M.R."/>
            <person name="Hittinger C.T."/>
            <person name="Goker M."/>
            <person name="Salamov A."/>
            <person name="Wisecaver J."/>
            <person name="Long T.M."/>
            <person name="Aerts A.L."/>
            <person name="Barry K."/>
            <person name="Choi C."/>
            <person name="Clum A."/>
            <person name="Coughlan A.Y."/>
            <person name="Deshpande S."/>
            <person name="Douglass A.P."/>
            <person name="Hanson S.J."/>
            <person name="Klenk H.-P."/>
            <person name="Labutti K."/>
            <person name="Lapidus A."/>
            <person name="Lindquist E."/>
            <person name="Lipzen A."/>
            <person name="Meier-Kolthoff J.P."/>
            <person name="Ohm R.A."/>
            <person name="Otillar R.P."/>
            <person name="Pangilinan J."/>
            <person name="Peng Y."/>
            <person name="Rokas A."/>
            <person name="Rosa C.A."/>
            <person name="Scheuner C."/>
            <person name="Sibirny A.A."/>
            <person name="Slot J.C."/>
            <person name="Stielow J.B."/>
            <person name="Sun H."/>
            <person name="Kurtzman C.P."/>
            <person name="Blackwell M."/>
            <person name="Grigoriev I.V."/>
            <person name="Jeffries T.W."/>
        </authorList>
    </citation>
    <scope>NUCLEOTIDE SEQUENCE [LARGE SCALE GENOMIC DNA]</scope>
    <source>
        <strain evidence="11">NRRL Y-2460</strain>
    </source>
</reference>
<dbReference type="PANTHER" id="PTHR10430">
    <property type="entry name" value="PEROXIREDOXIN"/>
    <property type="match status" value="1"/>
</dbReference>
<dbReference type="InterPro" id="IPR013740">
    <property type="entry name" value="Redoxin"/>
</dbReference>
<evidence type="ECO:0000256" key="5">
    <source>
        <dbReference type="ARBA" id="ARBA00023284"/>
    </source>
</evidence>
<dbReference type="GO" id="GO:0008379">
    <property type="term" value="F:thioredoxin peroxidase activity"/>
    <property type="evidence" value="ECO:0007669"/>
    <property type="project" value="InterPro"/>
</dbReference>
<dbReference type="AlphaFoldDB" id="A0A1E4TZY3"/>
<protein>
    <recommendedName>
        <fullName evidence="9">Thioredoxin domain-containing protein</fullName>
    </recommendedName>
</protein>
<accession>A0A1E4TZY3</accession>
<evidence type="ECO:0000256" key="3">
    <source>
        <dbReference type="ARBA" id="ARBA00022862"/>
    </source>
</evidence>
<dbReference type="PROSITE" id="PS51352">
    <property type="entry name" value="THIOREDOXIN_2"/>
    <property type="match status" value="1"/>
</dbReference>
<dbReference type="GO" id="GO:0034599">
    <property type="term" value="P:cellular response to oxidative stress"/>
    <property type="evidence" value="ECO:0007669"/>
    <property type="project" value="InterPro"/>
</dbReference>
<proteinExistence type="inferred from homology"/>
<evidence type="ECO:0000256" key="1">
    <source>
        <dbReference type="ARBA" id="ARBA00010505"/>
    </source>
</evidence>
<dbReference type="GO" id="GO:0045454">
    <property type="term" value="P:cell redox homeostasis"/>
    <property type="evidence" value="ECO:0007669"/>
    <property type="project" value="TreeGrafter"/>
</dbReference>